<feature type="transmembrane region" description="Helical" evidence="1">
    <location>
        <begin position="32"/>
        <end position="57"/>
    </location>
</feature>
<dbReference type="AlphaFoldDB" id="A0A2T6X9L3"/>
<keyword evidence="1" id="KW-1133">Transmembrane helix</keyword>
<dbReference type="InterPro" id="IPR022266">
    <property type="entry name" value="DtrJ-like"/>
</dbReference>
<keyword evidence="1" id="KW-0812">Transmembrane</keyword>
<name>A0A2T6X9L3_SALET</name>
<gene>
    <name evidence="4" type="ORF">DAX63_003940</name>
    <name evidence="2" type="ORF">DAX91_07545</name>
    <name evidence="3" type="ORF">DAX98_003825</name>
</gene>
<dbReference type="EMBL" id="CP077711">
    <property type="protein sequence ID" value="QXR45833.1"/>
    <property type="molecule type" value="Genomic_DNA"/>
</dbReference>
<dbReference type="EMBL" id="QARU01000004">
    <property type="protein sequence ID" value="PUF81205.1"/>
    <property type="molecule type" value="Genomic_DNA"/>
</dbReference>
<feature type="transmembrane region" description="Helical" evidence="1">
    <location>
        <begin position="226"/>
        <end position="250"/>
    </location>
</feature>
<reference evidence="2 5" key="1">
    <citation type="submission" date="2018-04" db="EMBL/GenBank/DDBJ databases">
        <title>Whole genome sequencing of Salmonella enterica.</title>
        <authorList>
            <person name="Bell R."/>
        </authorList>
    </citation>
    <scope>NUCLEOTIDE SEQUENCE [LARGE SCALE GENOMIC DNA]</scope>
    <source>
        <strain evidence="2 5">CFSAN058603</strain>
    </source>
</reference>
<dbReference type="RefSeq" id="WP_000797044.1">
    <property type="nucleotide sequence ID" value="NZ_CP077691.1"/>
</dbReference>
<evidence type="ECO:0000313" key="3">
    <source>
        <dbReference type="EMBL" id="QXR41089.1"/>
    </source>
</evidence>
<evidence type="ECO:0000256" key="1">
    <source>
        <dbReference type="SAM" id="Phobius"/>
    </source>
</evidence>
<protein>
    <submittedName>
        <fullName evidence="2">TIGR03747 family integrating conjugative element membrane protein</fullName>
    </submittedName>
</protein>
<accession>A0A2T6X9L3</accession>
<dbReference type="Pfam" id="PF14348">
    <property type="entry name" value="DtrJ-like"/>
    <property type="match status" value="1"/>
</dbReference>
<reference evidence="3" key="3">
    <citation type="submission" date="2021-05" db="EMBL/GenBank/DDBJ databases">
        <title>Whole genome sequencing of cultured pathogen.</title>
        <authorList>
            <person name="Hoffmann M."/>
            <person name="Balkey M."/>
            <person name="Luo Y."/>
        </authorList>
    </citation>
    <scope>NUCLEOTIDE SEQUENCE</scope>
    <source>
        <strain evidence="4">CFSAN058606</strain>
        <strain evidence="3">CFSAN058620</strain>
    </source>
</reference>
<sequence length="254" mass="28644">MAEEQTQGTKQDASARTKRPGLLRFLLWELPWHVVGILLASLLFSLLIEYVGLIFWWPEQGSLHARGMMETELGYLSSNFTRSLFIPEPAVTAMAWINLGYHWIFVDSGFIRFISQGTDAGSGSNTLLTAEISALGNWLLTHLRDFLQATVYITVVFVVRVSILVLSVPLFVMVVMVAMVEGLSRRDLRRYGAGYESSFLYHHAKRFIKPSVIYPCMLYLSWPTAIYPNLILLPAALLLGASVTVLMSTFKKYL</sequence>
<dbReference type="NCBIfam" id="TIGR03747">
    <property type="entry name" value="conj_TIGR03747"/>
    <property type="match status" value="1"/>
</dbReference>
<keyword evidence="1" id="KW-0472">Membrane</keyword>
<dbReference type="EMBL" id="CP077691">
    <property type="protein sequence ID" value="QXR41089.1"/>
    <property type="molecule type" value="Genomic_DNA"/>
</dbReference>
<organism evidence="2 5">
    <name type="scientific">Salmonella enterica I</name>
    <dbReference type="NCBI Taxonomy" id="59201"/>
    <lineage>
        <taxon>Bacteria</taxon>
        <taxon>Pseudomonadati</taxon>
        <taxon>Pseudomonadota</taxon>
        <taxon>Gammaproteobacteria</taxon>
        <taxon>Enterobacterales</taxon>
        <taxon>Enterobacteriaceae</taxon>
        <taxon>Salmonella</taxon>
    </lineage>
</organism>
<dbReference type="Proteomes" id="UP000250700">
    <property type="component" value="Unassembled WGS sequence"/>
</dbReference>
<reference evidence="3" key="2">
    <citation type="submission" date="2018-04" db="EMBL/GenBank/DDBJ databases">
        <authorList>
            <person name="Bell R."/>
        </authorList>
    </citation>
    <scope>NUCLEOTIDE SEQUENCE</scope>
    <source>
        <strain evidence="4">CFSAN058606</strain>
        <strain evidence="3">CFSAN058620</strain>
    </source>
</reference>
<feature type="transmembrane region" description="Helical" evidence="1">
    <location>
        <begin position="151"/>
        <end position="180"/>
    </location>
</feature>
<evidence type="ECO:0000313" key="2">
    <source>
        <dbReference type="EMBL" id="PUF81205.1"/>
    </source>
</evidence>
<evidence type="ECO:0000313" key="4">
    <source>
        <dbReference type="EMBL" id="QXR45833.1"/>
    </source>
</evidence>
<proteinExistence type="predicted"/>
<evidence type="ECO:0000313" key="5">
    <source>
        <dbReference type="Proteomes" id="UP000250700"/>
    </source>
</evidence>